<gene>
    <name evidence="5" type="primary">Sf3b3</name>
    <name evidence="5" type="ORF">AK812_SmicGene24010</name>
</gene>
<dbReference type="PROSITE" id="PS50053">
    <property type="entry name" value="UBIQUITIN_2"/>
    <property type="match status" value="1"/>
</dbReference>
<feature type="compositionally biased region" description="Basic and acidic residues" evidence="3">
    <location>
        <begin position="959"/>
        <end position="969"/>
    </location>
</feature>
<sequence>MAIRREVYRDRLREQGLSTGMCMLGQNAESFGHISETCPALLRSSTVWCFGRSAERELLAKEHLVVMGLPVYPHLEATGFACPFKEILDGPRQLSDPQVKALAGNSISVPVFGHLVTYVLAHLQRGSQALMMDECGGGGEVVTDAFLICFERGHAPVSDACIRPKLYQLTLQRSSAITHAIYGNFSAPKAQEIVCSRYKTLELLRPDDSGKVQSILSVEIFGVIRALHPFRLTGASRDYIVVASDSGRIVILEYDGTKNMFEKVHQETFGKTGCRRIVPGQYLAVDPKGRAVMIGAIEKQKFVYILNRDSAARLTISSPLEAHKSYTLVYAMVGMDVGFENPLFASIELSYEEVDKDPQAEPPQKMLTLYEMDLGLNHVTRKFADAVDHSAHALIAVPGGVDGPSGVLVCCENCLVYKKQGHPDVVCAIPRRLEMAQEKGLLIVAHATHKLKDFFFFLIQSEYGDLYKVTLTHDEDLVSEVQVKYFDTVPLSNALCVLKTGFLFAAAEFGNHALYQFQGIGTDEEDPMCTSSHPHGAQALVAFKPRTLKNLMLYDEMPSLSPIIDMKVLDATGEGKPQLYAMCGRGPRASLRVLRHGLAVTEMAVSELPGKPNAVWTVKATMDSEYDRYIVVSFVDVTLVLSIGDTVEEVLDSGFLATAPSLLIQLMADDSYVQVHPTGIRHLLPRRTNEWRVPGQKRIVTAAANERQVVIALSGGEILYFEIDESHTLNEVAKRDMNYEVLCIAVQPVPENRQRASFTAVGGLALLPMPLRFLHQRGNGENLQSILPQPTAGSRVPWEERFLETDGWEGYEDVAASDSDPKWWHVPDEKIAELIQGRTREVRRRSSAPVPVLPSPSQEPAGPLTEGTKGAEDSKAASKPWKVSDDAILRLIQDTEARQSSALSKTGAELLSMPSVEQVHKTVPKPRVVCIRVAWVGTGETIALHVPLDLPIDPQPAHPGHEESTELSRTRRPGASRATRASLALQRLLPEASAASAAKGRSLEPAWHRRSRSQTSLKGMLESITGIPPSLQRLVHDKHLCRAGATLKEIGVVDGDQITLVVVPRLPNHAESEELAHRGDFSKGVVKRKAGRNFHVVHPWRWGQDAKPSKEPSGFVSSDIHLSNAGDKTLFKLREKLGMFSFRGVDNTIRILSLERERPLKQLSAQALQSPAESVCLLEMKNLGQAEDVHSLFLSIGLSSGILIRSVVDFVTGTLSDQRSRFLGAKAVRLHKVSVQGMPSMLALSTKPWLSYNFQGKNHCTPMSYEQLEFASSFASEQCPEGFVAISGNTLRILACERLGELFNQTVMNLSYTPRRFVPLPPAVLPPPGQPTTDPIMLAILEADHNAYNEETKREIRAALKKIRLTKTVDDELDDVKDEDDEEDLPEQQVGTFKAGEGKWGSCVRIVNPSNLLPVFKLDLDIDEAALCLTVCYFSQLANQPCLVVGTVYNMTLYPRHAPKATIKTYMYDERYHLQLIHSTPLDDVPLCLFPFEGRLLASVGKCLRIYELGKRKLLRKCEYKNIPEGLMWMHVKGDKIFTADLRESFHIFKYRRSDNQLFVLSDDQAPRWTTCATVLDSMTMAGADKFDNFFISRIPDEAKGDEGGDHTGLRLKADTAYLTGATPKLDSIVQFHVGDTVTALEKTTLAQGGSELICYSTLLGAIGAFYPFAGKDELDFFQHLEMFVRAEKPPLCGRDHIMYRSYHFPVQSCVDGDLCEQFMTLTAEKQRLIASELDRTPAEIIKKLEDMRNRLI</sequence>
<evidence type="ECO:0000256" key="1">
    <source>
        <dbReference type="ARBA" id="ARBA00004123"/>
    </source>
</evidence>
<comment type="subcellular location">
    <subcellularLocation>
        <location evidence="1">Nucleus</location>
    </subcellularLocation>
</comment>
<name>A0A1Q9DFN0_SYMMI</name>
<dbReference type="InterPro" id="IPR029071">
    <property type="entry name" value="Ubiquitin-like_domsf"/>
</dbReference>
<evidence type="ECO:0000313" key="5">
    <source>
        <dbReference type="EMBL" id="OLP94002.1"/>
    </source>
</evidence>
<dbReference type="PANTHER" id="PTHR10644">
    <property type="entry name" value="DNA REPAIR/RNA PROCESSING CPSF FAMILY"/>
    <property type="match status" value="1"/>
</dbReference>
<protein>
    <submittedName>
        <fullName evidence="5">Splicing factor 3B subunit 3</fullName>
    </submittedName>
</protein>
<dbReference type="Proteomes" id="UP000186817">
    <property type="component" value="Unassembled WGS sequence"/>
</dbReference>
<dbReference type="GO" id="GO:0003676">
    <property type="term" value="F:nucleic acid binding"/>
    <property type="evidence" value="ECO:0007669"/>
    <property type="project" value="InterPro"/>
</dbReference>
<evidence type="ECO:0000256" key="3">
    <source>
        <dbReference type="SAM" id="MobiDB-lite"/>
    </source>
</evidence>
<dbReference type="InterPro" id="IPR015943">
    <property type="entry name" value="WD40/YVTN_repeat-like_dom_sf"/>
</dbReference>
<dbReference type="FunFam" id="2.130.10.10:FF:000640">
    <property type="entry name" value="Splicing factor 3B subunit 3"/>
    <property type="match status" value="1"/>
</dbReference>
<accession>A0A1Q9DFN0</accession>
<dbReference type="EMBL" id="LSRX01000562">
    <property type="protein sequence ID" value="OLP94002.1"/>
    <property type="molecule type" value="Genomic_DNA"/>
</dbReference>
<dbReference type="OrthoDB" id="436637at2759"/>
<dbReference type="Pfam" id="PF23726">
    <property type="entry name" value="Beta-prop_RSE1_2nd"/>
    <property type="match status" value="2"/>
</dbReference>
<feature type="region of interest" description="Disordered" evidence="3">
    <location>
        <begin position="837"/>
        <end position="879"/>
    </location>
</feature>
<dbReference type="CDD" id="cd17039">
    <property type="entry name" value="Ubl_ubiquitin_like"/>
    <property type="match status" value="1"/>
</dbReference>
<dbReference type="SUPFAM" id="SSF54236">
    <property type="entry name" value="Ubiquitin-like"/>
    <property type="match status" value="1"/>
</dbReference>
<dbReference type="InterPro" id="IPR018846">
    <property type="entry name" value="Beta-prop_RSE1/DDB1/CPSF1_1st"/>
</dbReference>
<dbReference type="Pfam" id="PF03178">
    <property type="entry name" value="CPSF_A"/>
    <property type="match status" value="1"/>
</dbReference>
<dbReference type="Gene3D" id="2.130.10.10">
    <property type="entry name" value="YVTN repeat-like/Quinoprotein amine dehydrogenase"/>
    <property type="match status" value="3"/>
</dbReference>
<feature type="domain" description="Ubiquitin-like" evidence="4">
    <location>
        <begin position="1011"/>
        <end position="1062"/>
    </location>
</feature>
<keyword evidence="2" id="KW-0539">Nucleus</keyword>
<dbReference type="InterPro" id="IPR004871">
    <property type="entry name" value="RSE1/DDB1/CPSF1_C"/>
</dbReference>
<evidence type="ECO:0000259" key="4">
    <source>
        <dbReference type="PROSITE" id="PS50053"/>
    </source>
</evidence>
<evidence type="ECO:0000313" key="6">
    <source>
        <dbReference type="Proteomes" id="UP000186817"/>
    </source>
</evidence>
<dbReference type="Gene3D" id="3.10.20.90">
    <property type="entry name" value="Phosphatidylinositol 3-kinase Catalytic Subunit, Chain A, domain 1"/>
    <property type="match status" value="1"/>
</dbReference>
<proteinExistence type="predicted"/>
<dbReference type="InterPro" id="IPR058543">
    <property type="entry name" value="Beta-prop_RSE1/DDB1/CPSF1_2nd"/>
</dbReference>
<feature type="compositionally biased region" description="Basic and acidic residues" evidence="3">
    <location>
        <begin position="869"/>
        <end position="879"/>
    </location>
</feature>
<organism evidence="5 6">
    <name type="scientific">Symbiodinium microadriaticum</name>
    <name type="common">Dinoflagellate</name>
    <name type="synonym">Zooxanthella microadriatica</name>
    <dbReference type="NCBI Taxonomy" id="2951"/>
    <lineage>
        <taxon>Eukaryota</taxon>
        <taxon>Sar</taxon>
        <taxon>Alveolata</taxon>
        <taxon>Dinophyceae</taxon>
        <taxon>Suessiales</taxon>
        <taxon>Symbiodiniaceae</taxon>
        <taxon>Symbiodinium</taxon>
    </lineage>
</organism>
<dbReference type="InterPro" id="IPR050358">
    <property type="entry name" value="RSE1/DDB1/CFT1"/>
</dbReference>
<comment type="caution">
    <text evidence="5">The sequence shown here is derived from an EMBL/GenBank/DDBJ whole genome shotgun (WGS) entry which is preliminary data.</text>
</comment>
<reference evidence="5 6" key="1">
    <citation type="submission" date="2016-02" db="EMBL/GenBank/DDBJ databases">
        <title>Genome analysis of coral dinoflagellate symbionts highlights evolutionary adaptations to a symbiotic lifestyle.</title>
        <authorList>
            <person name="Aranda M."/>
            <person name="Li Y."/>
            <person name="Liew Y.J."/>
            <person name="Baumgarten S."/>
            <person name="Simakov O."/>
            <person name="Wilson M."/>
            <person name="Piel J."/>
            <person name="Ashoor H."/>
            <person name="Bougouffa S."/>
            <person name="Bajic V.B."/>
            <person name="Ryu T."/>
            <person name="Ravasi T."/>
            <person name="Bayer T."/>
            <person name="Micklem G."/>
            <person name="Kim H."/>
            <person name="Bhak J."/>
            <person name="Lajeunesse T.C."/>
            <person name="Voolstra C.R."/>
        </authorList>
    </citation>
    <scope>NUCLEOTIDE SEQUENCE [LARGE SCALE GENOMIC DNA]</scope>
    <source>
        <strain evidence="5 6">CCMP2467</strain>
    </source>
</reference>
<feature type="region of interest" description="Disordered" evidence="3">
    <location>
        <begin position="994"/>
        <end position="1015"/>
    </location>
</feature>
<dbReference type="InterPro" id="IPR000626">
    <property type="entry name" value="Ubiquitin-like_dom"/>
</dbReference>
<dbReference type="GO" id="GO:0005634">
    <property type="term" value="C:nucleus"/>
    <property type="evidence" value="ECO:0007669"/>
    <property type="project" value="UniProtKB-SubCell"/>
</dbReference>
<feature type="region of interest" description="Disordered" evidence="3">
    <location>
        <begin position="953"/>
        <end position="979"/>
    </location>
</feature>
<keyword evidence="6" id="KW-1185">Reference proteome</keyword>
<evidence type="ECO:0000256" key="2">
    <source>
        <dbReference type="ARBA" id="ARBA00023242"/>
    </source>
</evidence>
<dbReference type="Pfam" id="PF10433">
    <property type="entry name" value="Beta-prop_RSE1_1st"/>
    <property type="match status" value="1"/>
</dbReference>